<dbReference type="InParanoid" id="A0A067N1C0"/>
<organism evidence="2 3">
    <name type="scientific">Botryobasidium botryosum (strain FD-172 SS1)</name>
    <dbReference type="NCBI Taxonomy" id="930990"/>
    <lineage>
        <taxon>Eukaryota</taxon>
        <taxon>Fungi</taxon>
        <taxon>Dikarya</taxon>
        <taxon>Basidiomycota</taxon>
        <taxon>Agaricomycotina</taxon>
        <taxon>Agaricomycetes</taxon>
        <taxon>Cantharellales</taxon>
        <taxon>Botryobasidiaceae</taxon>
        <taxon>Botryobasidium</taxon>
    </lineage>
</organism>
<feature type="transmembrane region" description="Helical" evidence="1">
    <location>
        <begin position="346"/>
        <end position="371"/>
    </location>
</feature>
<feature type="transmembrane region" description="Helical" evidence="1">
    <location>
        <begin position="391"/>
        <end position="411"/>
    </location>
</feature>
<sequence>MEALSDLTGRGATILLYLGLILVLWERCRALKAAFEGRSHSKLLDTTLPIIHSNILLGLLVLGPTTAAFAALREHSCLPLQIDLTDISQTAVLREDWCGRAAKIFNALSYAFTAFAVLATTATAVHARLVYSHWLYLSDKMTEHMSRRIPMLYISDGIITLAYTICTIQANWFTGAVGAVCFDGAKDILDCYIVYCVVSKGKKLDNWAVWKEEAPVVQREIEPQPPRKCRTGFTLLSLNLLKLGGCSSLLVLLAPKLKDCLCALSLVLPYWGFGVERGAISVEHSPLAQRPSIISESTPPASNIMATLSSVPEKAYLAAQYIMLILFAIQMPLSIVSFTRRRRHRWIYGALVAFNLFTFIVCVMAIALSSISSAASREIRSPDVFIGLQGAQTFFGDWAFPPLFLALVLTLDDCQRVLDTTSGVTKPHRLSTAIRLGLFVILLVMGTAAAALSVASQRALLFNALESFADYFRLTDILSKLSYALDALWLLTAFDMLGRSAVIYAKMRRNDVKSKIAKTMLFAIAPLYTLCILIGFIFKLTRILSPNAIDIWMRTSIADAFLQGFFSWGVGMALVVLGLNSTNWNARGKYKATDYPHLPSHRS</sequence>
<dbReference type="EMBL" id="KL198022">
    <property type="protein sequence ID" value="KDQ17932.1"/>
    <property type="molecule type" value="Genomic_DNA"/>
</dbReference>
<gene>
    <name evidence="2" type="ORF">BOTBODRAFT_42411</name>
</gene>
<proteinExistence type="predicted"/>
<feature type="transmembrane region" description="Helical" evidence="1">
    <location>
        <begin position="110"/>
        <end position="131"/>
    </location>
</feature>
<keyword evidence="1" id="KW-0812">Transmembrane</keyword>
<feature type="transmembrane region" description="Helical" evidence="1">
    <location>
        <begin position="152"/>
        <end position="173"/>
    </location>
</feature>
<feature type="transmembrane region" description="Helical" evidence="1">
    <location>
        <begin position="49"/>
        <end position="72"/>
    </location>
</feature>
<dbReference type="HOGENOM" id="CLU_452678_0_0_1"/>
<dbReference type="AlphaFoldDB" id="A0A067N1C0"/>
<feature type="transmembrane region" description="Helical" evidence="1">
    <location>
        <begin position="560"/>
        <end position="579"/>
    </location>
</feature>
<protein>
    <submittedName>
        <fullName evidence="2">Uncharacterized protein</fullName>
    </submittedName>
</protein>
<evidence type="ECO:0000313" key="2">
    <source>
        <dbReference type="EMBL" id="KDQ17932.1"/>
    </source>
</evidence>
<reference evidence="3" key="1">
    <citation type="journal article" date="2014" name="Proc. Natl. Acad. Sci. U.S.A.">
        <title>Extensive sampling of basidiomycete genomes demonstrates inadequacy of the white-rot/brown-rot paradigm for wood decay fungi.</title>
        <authorList>
            <person name="Riley R."/>
            <person name="Salamov A.A."/>
            <person name="Brown D.W."/>
            <person name="Nagy L.G."/>
            <person name="Floudas D."/>
            <person name="Held B.W."/>
            <person name="Levasseur A."/>
            <person name="Lombard V."/>
            <person name="Morin E."/>
            <person name="Otillar R."/>
            <person name="Lindquist E.A."/>
            <person name="Sun H."/>
            <person name="LaButti K.M."/>
            <person name="Schmutz J."/>
            <person name="Jabbour D."/>
            <person name="Luo H."/>
            <person name="Baker S.E."/>
            <person name="Pisabarro A.G."/>
            <person name="Walton J.D."/>
            <person name="Blanchette R.A."/>
            <person name="Henrissat B."/>
            <person name="Martin F."/>
            <person name="Cullen D."/>
            <person name="Hibbett D.S."/>
            <person name="Grigoriev I.V."/>
        </authorList>
    </citation>
    <scope>NUCLEOTIDE SEQUENCE [LARGE SCALE GENOMIC DNA]</scope>
    <source>
        <strain evidence="3">FD-172 SS1</strain>
    </source>
</reference>
<keyword evidence="1" id="KW-0472">Membrane</keyword>
<feature type="transmembrane region" description="Helical" evidence="1">
    <location>
        <begin position="318"/>
        <end position="339"/>
    </location>
</feature>
<feature type="transmembrane region" description="Helical" evidence="1">
    <location>
        <begin position="519"/>
        <end position="540"/>
    </location>
</feature>
<evidence type="ECO:0000313" key="3">
    <source>
        <dbReference type="Proteomes" id="UP000027195"/>
    </source>
</evidence>
<name>A0A067N1C0_BOTB1</name>
<keyword evidence="3" id="KW-1185">Reference proteome</keyword>
<dbReference type="Proteomes" id="UP000027195">
    <property type="component" value="Unassembled WGS sequence"/>
</dbReference>
<keyword evidence="1" id="KW-1133">Transmembrane helix</keyword>
<feature type="transmembrane region" description="Helical" evidence="1">
    <location>
        <begin position="477"/>
        <end position="498"/>
    </location>
</feature>
<accession>A0A067N1C0</accession>
<feature type="transmembrane region" description="Helical" evidence="1">
    <location>
        <begin position="432"/>
        <end position="457"/>
    </location>
</feature>
<evidence type="ECO:0000256" key="1">
    <source>
        <dbReference type="SAM" id="Phobius"/>
    </source>
</evidence>
<feature type="transmembrane region" description="Helical" evidence="1">
    <location>
        <begin position="12"/>
        <end position="28"/>
    </location>
</feature>